<dbReference type="SMART" id="SM00062">
    <property type="entry name" value="PBPb"/>
    <property type="match status" value="1"/>
</dbReference>
<keyword evidence="8" id="KW-1185">Reference proteome</keyword>
<name>A0AA44BDR7_9CLOT</name>
<evidence type="ECO:0000256" key="3">
    <source>
        <dbReference type="ARBA" id="ARBA00022729"/>
    </source>
</evidence>
<comment type="similarity">
    <text evidence="2 4">Belongs to the bacterial solute-binding protein 3 family.</text>
</comment>
<dbReference type="AlphaFoldDB" id="A0AA44BDR7"/>
<gene>
    <name evidence="7" type="ORF">ISALK_08820</name>
</gene>
<protein>
    <submittedName>
        <fullName evidence="7">Transporter substrate-binding domain-containing protein</fullName>
    </submittedName>
</protein>
<keyword evidence="3 5" id="KW-0732">Signal</keyword>
<feature type="signal peptide" evidence="5">
    <location>
        <begin position="1"/>
        <end position="29"/>
    </location>
</feature>
<dbReference type="InterPro" id="IPR001638">
    <property type="entry name" value="Solute-binding_3/MltF_N"/>
</dbReference>
<dbReference type="EMBL" id="SUMG01000009">
    <property type="protein sequence ID" value="NBG88604.1"/>
    <property type="molecule type" value="Genomic_DNA"/>
</dbReference>
<evidence type="ECO:0000259" key="6">
    <source>
        <dbReference type="SMART" id="SM00062"/>
    </source>
</evidence>
<comment type="subcellular location">
    <subcellularLocation>
        <location evidence="1">Cell envelope</location>
    </subcellularLocation>
</comment>
<evidence type="ECO:0000256" key="4">
    <source>
        <dbReference type="RuleBase" id="RU003744"/>
    </source>
</evidence>
<dbReference type="PANTHER" id="PTHR35936">
    <property type="entry name" value="MEMBRANE-BOUND LYTIC MUREIN TRANSGLYCOSYLASE F"/>
    <property type="match status" value="1"/>
</dbReference>
<feature type="chain" id="PRO_5041339977" evidence="5">
    <location>
        <begin position="30"/>
        <end position="277"/>
    </location>
</feature>
<evidence type="ECO:0000256" key="1">
    <source>
        <dbReference type="ARBA" id="ARBA00004196"/>
    </source>
</evidence>
<dbReference type="PROSITE" id="PS51257">
    <property type="entry name" value="PROKAR_LIPOPROTEIN"/>
    <property type="match status" value="1"/>
</dbReference>
<comment type="caution">
    <text evidence="7">The sequence shown here is derived from an EMBL/GenBank/DDBJ whole genome shotgun (WGS) entry which is preliminary data.</text>
</comment>
<dbReference type="Pfam" id="PF00497">
    <property type="entry name" value="SBP_bac_3"/>
    <property type="match status" value="1"/>
</dbReference>
<proteinExistence type="inferred from homology"/>
<dbReference type="PROSITE" id="PS01039">
    <property type="entry name" value="SBP_BACTERIAL_3"/>
    <property type="match status" value="1"/>
</dbReference>
<dbReference type="RefSeq" id="WP_160721371.1">
    <property type="nucleotide sequence ID" value="NZ_SUMG01000009.1"/>
</dbReference>
<sequence>MKLLKKNLLIFSLFMITLLITTVGCSATAEDAQAENKLEEIQASGKLVLGTSADYPPYEFYAEIDGELQIVGFDIDIAKEIAKDMGVELEIVDMQFDGLLAALVADNIDMIVAGMAATEERKESVDFSTSYYEAEQTMLVRKEDYEKFQSISDLEDHRIGVQMATVQEGIAQEQVSNAKEIKSLGKISDLVLELNYGNIDSIILVDTVAMAYAENNEDLTLSQISFGKEDGVAAAVAKGHEEFLASVNQTLERLIADGSIDQFIEDAVILADQQNQE</sequence>
<dbReference type="Proteomes" id="UP000449710">
    <property type="component" value="Unassembled WGS sequence"/>
</dbReference>
<dbReference type="Gene3D" id="3.40.190.10">
    <property type="entry name" value="Periplasmic binding protein-like II"/>
    <property type="match status" value="2"/>
</dbReference>
<organism evidence="7 8">
    <name type="scientific">Isachenkonia alkalipeptolytica</name>
    <dbReference type="NCBI Taxonomy" id="2565777"/>
    <lineage>
        <taxon>Bacteria</taxon>
        <taxon>Bacillati</taxon>
        <taxon>Bacillota</taxon>
        <taxon>Clostridia</taxon>
        <taxon>Eubacteriales</taxon>
        <taxon>Clostridiaceae</taxon>
        <taxon>Isachenkonia</taxon>
    </lineage>
</organism>
<feature type="domain" description="Solute-binding protein family 3/N-terminal" evidence="6">
    <location>
        <begin position="46"/>
        <end position="267"/>
    </location>
</feature>
<dbReference type="InterPro" id="IPR018313">
    <property type="entry name" value="SBP_3_CS"/>
</dbReference>
<accession>A0AA44BDR7</accession>
<dbReference type="PANTHER" id="PTHR35936:SF17">
    <property type="entry name" value="ARGININE-BINDING EXTRACELLULAR PROTEIN ARTP"/>
    <property type="match status" value="1"/>
</dbReference>
<dbReference type="GO" id="GO:0030313">
    <property type="term" value="C:cell envelope"/>
    <property type="evidence" value="ECO:0007669"/>
    <property type="project" value="UniProtKB-SubCell"/>
</dbReference>
<evidence type="ECO:0000313" key="8">
    <source>
        <dbReference type="Proteomes" id="UP000449710"/>
    </source>
</evidence>
<evidence type="ECO:0000313" key="7">
    <source>
        <dbReference type="EMBL" id="NBG88604.1"/>
    </source>
</evidence>
<evidence type="ECO:0000256" key="5">
    <source>
        <dbReference type="SAM" id="SignalP"/>
    </source>
</evidence>
<dbReference type="SUPFAM" id="SSF53850">
    <property type="entry name" value="Periplasmic binding protein-like II"/>
    <property type="match status" value="1"/>
</dbReference>
<evidence type="ECO:0000256" key="2">
    <source>
        <dbReference type="ARBA" id="ARBA00010333"/>
    </source>
</evidence>
<reference evidence="7 8" key="1">
    <citation type="submission" date="2019-04" db="EMBL/GenBank/DDBJ databases">
        <title>Isachenkonia alkalipeptolytica gen. nov. sp. nov. a new anaerobic, alkiliphilic organothrophic bacterium capable to reduce synthesized ferrihydrite isolated from a soda lake.</title>
        <authorList>
            <person name="Toshchakov S.V."/>
            <person name="Zavarzina D.G."/>
            <person name="Zhilina T.N."/>
            <person name="Kostrikina N.A."/>
            <person name="Kublanov I.V."/>
        </authorList>
    </citation>
    <scope>NUCLEOTIDE SEQUENCE [LARGE SCALE GENOMIC DNA]</scope>
    <source>
        <strain evidence="7 8">Z-1701</strain>
    </source>
</reference>